<accession>A0A7C3VJ19</accession>
<sequence>MTGTTTYPNAPDLSSEDYIVVGLSTCFIKEDGEVHQVKIVEPIPSAALEALVKGIPTSYEVALATTMGVVLDGTTAKIPASFVAQTGESNGGLPLQLCEDFADRAVAAARTYKRRPVSQSLIPLGTDYRDFKYSLDRKRLLNAENIVRNEDNVKQHEWTHKVL</sequence>
<name>A0A7C3VJ19_9CYAN</name>
<dbReference type="EMBL" id="DSPX01000188">
    <property type="protein sequence ID" value="HGG02493.1"/>
    <property type="molecule type" value="Genomic_DNA"/>
</dbReference>
<gene>
    <name evidence="1" type="ORF">ENR15_18065</name>
</gene>
<dbReference type="AlphaFoldDB" id="A0A7C3VJ19"/>
<evidence type="ECO:0000313" key="1">
    <source>
        <dbReference type="EMBL" id="HGG02493.1"/>
    </source>
</evidence>
<proteinExistence type="predicted"/>
<protein>
    <submittedName>
        <fullName evidence="1">Uncharacterized protein</fullName>
    </submittedName>
</protein>
<organism evidence="1">
    <name type="scientific">Planktothricoides sp. SpSt-374</name>
    <dbReference type="NCBI Taxonomy" id="2282167"/>
    <lineage>
        <taxon>Bacteria</taxon>
        <taxon>Bacillati</taxon>
        <taxon>Cyanobacteriota</taxon>
        <taxon>Cyanophyceae</taxon>
        <taxon>Oscillatoriophycideae</taxon>
        <taxon>Oscillatoriales</taxon>
        <taxon>Oscillatoriaceae</taxon>
        <taxon>Planktothricoides</taxon>
    </lineage>
</organism>
<comment type="caution">
    <text evidence="1">The sequence shown here is derived from an EMBL/GenBank/DDBJ whole genome shotgun (WGS) entry which is preliminary data.</text>
</comment>
<reference evidence="1" key="1">
    <citation type="journal article" date="2020" name="mSystems">
        <title>Genome- and Community-Level Interaction Insights into Carbon Utilization and Element Cycling Functions of Hydrothermarchaeota in Hydrothermal Sediment.</title>
        <authorList>
            <person name="Zhou Z."/>
            <person name="Liu Y."/>
            <person name="Xu W."/>
            <person name="Pan J."/>
            <person name="Luo Z.H."/>
            <person name="Li M."/>
        </authorList>
    </citation>
    <scope>NUCLEOTIDE SEQUENCE [LARGE SCALE GENOMIC DNA]</scope>
    <source>
        <strain evidence="1">SpSt-374</strain>
    </source>
</reference>